<evidence type="ECO:0000313" key="3">
    <source>
        <dbReference type="Proteomes" id="UP000182624"/>
    </source>
</evidence>
<gene>
    <name evidence="2" type="ORF">SAMN04487928_10424</name>
</gene>
<dbReference type="Proteomes" id="UP000182624">
    <property type="component" value="Unassembled WGS sequence"/>
</dbReference>
<sequence length="351" mass="38117">MKTFYGKNAQGSVSEAVHGLVSPKLIIMMSNADKFEANVETLEKLYPGVPSIGCIAMGYDTTVVENGVSITAFTDGVTVCTGALENVSKAPARYIKRITEDVESVRPGKDNTAIIDFCAANDAAVLTTLSALVTKYNLQIMGATGDAGKVSVNGVIYEDGMAYAVIKNNGGKVKTYKENIYAPRDNTQLIASKTDKSKYYLGELNGRPAKQVYIELTGARENDVVNQTFKNPFGKMVGDDVCIVSLKDVSGNGLILYRQINDSDILTILEMRDPSEVAQATINKIKNDFNHVSAIFSVNCIFRYLVFEERGGLSTYLNKIGTLGTSCGLVGFGEHYNTQFVNQTMTCVVFE</sequence>
<dbReference type="PANTHER" id="PTHR40252">
    <property type="entry name" value="BLR0328 PROTEIN"/>
    <property type="match status" value="1"/>
</dbReference>
<organism evidence="2 3">
    <name type="scientific">Butyrivibrio proteoclasticus</name>
    <dbReference type="NCBI Taxonomy" id="43305"/>
    <lineage>
        <taxon>Bacteria</taxon>
        <taxon>Bacillati</taxon>
        <taxon>Bacillota</taxon>
        <taxon>Clostridia</taxon>
        <taxon>Lachnospirales</taxon>
        <taxon>Lachnospiraceae</taxon>
        <taxon>Butyrivibrio</taxon>
    </lineage>
</organism>
<dbReference type="RefSeq" id="WP_074884453.1">
    <property type="nucleotide sequence ID" value="NZ_FOXO01000004.1"/>
</dbReference>
<feature type="domain" description="FIST" evidence="1">
    <location>
        <begin position="25"/>
        <end position="207"/>
    </location>
</feature>
<evidence type="ECO:0000259" key="1">
    <source>
        <dbReference type="Pfam" id="PF08495"/>
    </source>
</evidence>
<dbReference type="AlphaFoldDB" id="A0A1I5RH53"/>
<keyword evidence="3" id="KW-1185">Reference proteome</keyword>
<dbReference type="Pfam" id="PF08495">
    <property type="entry name" value="FIST"/>
    <property type="match status" value="1"/>
</dbReference>
<reference evidence="3" key="1">
    <citation type="submission" date="2016-10" db="EMBL/GenBank/DDBJ databases">
        <authorList>
            <person name="Varghese N."/>
            <person name="Submissions S."/>
        </authorList>
    </citation>
    <scope>NUCLEOTIDE SEQUENCE [LARGE SCALE GENOMIC DNA]</scope>
    <source>
        <strain evidence="3">P18</strain>
    </source>
</reference>
<name>A0A1I5RH53_9FIRM</name>
<accession>A0A1I5RH53</accession>
<dbReference type="PANTHER" id="PTHR40252:SF2">
    <property type="entry name" value="BLR0328 PROTEIN"/>
    <property type="match status" value="1"/>
</dbReference>
<proteinExistence type="predicted"/>
<evidence type="ECO:0000313" key="2">
    <source>
        <dbReference type="EMBL" id="SFP57845.1"/>
    </source>
</evidence>
<dbReference type="InterPro" id="IPR013702">
    <property type="entry name" value="FIST_domain_N"/>
</dbReference>
<dbReference type="OrthoDB" id="9770293at2"/>
<dbReference type="EMBL" id="FOXO01000004">
    <property type="protein sequence ID" value="SFP57845.1"/>
    <property type="molecule type" value="Genomic_DNA"/>
</dbReference>
<protein>
    <submittedName>
        <fullName evidence="2">Uncharacterized conserved protein, contains FIST_N domain</fullName>
    </submittedName>
</protein>